<evidence type="ECO:0000256" key="6">
    <source>
        <dbReference type="ARBA" id="ARBA00023136"/>
    </source>
</evidence>
<feature type="domain" description="Major facilitator superfamily (MFS) profile" evidence="8">
    <location>
        <begin position="30"/>
        <end position="468"/>
    </location>
</feature>
<dbReference type="GO" id="GO:0016020">
    <property type="term" value="C:membrane"/>
    <property type="evidence" value="ECO:0007669"/>
    <property type="project" value="UniProtKB-SubCell"/>
</dbReference>
<organism evidence="9">
    <name type="scientific">Bionectria ochroleuca</name>
    <name type="common">Gliocladium roseum</name>
    <dbReference type="NCBI Taxonomy" id="29856"/>
    <lineage>
        <taxon>Eukaryota</taxon>
        <taxon>Fungi</taxon>
        <taxon>Dikarya</taxon>
        <taxon>Ascomycota</taxon>
        <taxon>Pezizomycotina</taxon>
        <taxon>Sordariomycetes</taxon>
        <taxon>Hypocreomycetidae</taxon>
        <taxon>Hypocreales</taxon>
        <taxon>Bionectriaceae</taxon>
        <taxon>Clonostachys</taxon>
    </lineage>
</organism>
<keyword evidence="6 7" id="KW-0472">Membrane</keyword>
<reference evidence="9" key="1">
    <citation type="submission" date="2015-01" db="EMBL/GenBank/DDBJ databases">
        <authorList>
            <person name="Durling Mikael"/>
        </authorList>
    </citation>
    <scope>NUCLEOTIDE SEQUENCE</scope>
</reference>
<dbReference type="Pfam" id="PF00083">
    <property type="entry name" value="Sugar_tr"/>
    <property type="match status" value="1"/>
</dbReference>
<feature type="transmembrane region" description="Helical" evidence="7">
    <location>
        <begin position="188"/>
        <end position="209"/>
    </location>
</feature>
<dbReference type="AlphaFoldDB" id="A0A0B7JWP0"/>
<name>A0A0B7JWP0_BIOOC</name>
<feature type="transmembrane region" description="Helical" evidence="7">
    <location>
        <begin position="68"/>
        <end position="90"/>
    </location>
</feature>
<evidence type="ECO:0000256" key="4">
    <source>
        <dbReference type="ARBA" id="ARBA00022692"/>
    </source>
</evidence>
<dbReference type="InterPro" id="IPR005829">
    <property type="entry name" value="Sugar_transporter_CS"/>
</dbReference>
<dbReference type="InterPro" id="IPR050360">
    <property type="entry name" value="MFS_Sugar_Transporters"/>
</dbReference>
<comment type="similarity">
    <text evidence="2">Belongs to the major facilitator superfamily. Sugar transporter (TC 2.A.1.1) family.</text>
</comment>
<feature type="transmembrane region" description="Helical" evidence="7">
    <location>
        <begin position="345"/>
        <end position="369"/>
    </location>
</feature>
<evidence type="ECO:0000256" key="1">
    <source>
        <dbReference type="ARBA" id="ARBA00004141"/>
    </source>
</evidence>
<feature type="transmembrane region" description="Helical" evidence="7">
    <location>
        <begin position="375"/>
        <end position="394"/>
    </location>
</feature>
<comment type="subcellular location">
    <subcellularLocation>
        <location evidence="1">Membrane</location>
        <topology evidence="1">Multi-pass membrane protein</topology>
    </subcellularLocation>
</comment>
<feature type="transmembrane region" description="Helical" evidence="7">
    <location>
        <begin position="99"/>
        <end position="117"/>
    </location>
</feature>
<keyword evidence="3" id="KW-0813">Transport</keyword>
<dbReference type="PANTHER" id="PTHR48022">
    <property type="entry name" value="PLASTIDIC GLUCOSE TRANSPORTER 4"/>
    <property type="match status" value="1"/>
</dbReference>
<dbReference type="InterPro" id="IPR020846">
    <property type="entry name" value="MFS_dom"/>
</dbReference>
<feature type="transmembrane region" description="Helical" evidence="7">
    <location>
        <begin position="279"/>
        <end position="301"/>
    </location>
</feature>
<dbReference type="SUPFAM" id="SSF103473">
    <property type="entry name" value="MFS general substrate transporter"/>
    <property type="match status" value="1"/>
</dbReference>
<dbReference type="InterPro" id="IPR005828">
    <property type="entry name" value="MFS_sugar_transport-like"/>
</dbReference>
<dbReference type="PROSITE" id="PS50850">
    <property type="entry name" value="MFS"/>
    <property type="match status" value="1"/>
</dbReference>
<sequence length="513" mass="56603">MTAIVNPLDTLSKDTRPWYKVGHLIKLNYIVLSLVMFSSSNGYDGSIMGSLLALTRWNEFMGNPSGAYLGWIASIYWLGTGLAFPCAAWVSNRYGRKPGIYLGYGFLILGVGMQGAAQNEVTFTYARLFFGFASAWLGNGPPLLINEIAYPTHRSVASSFFMCGFYVGGTLCAWVTFGCRNIASNWCWRIPAIMQVVLPFLALPGFLMCPESPRWLVSVGRNEEAADILAKYHAGGDRNSDLVVYQMREIAATINAEKEAASSASYADMTKTPGNRHRLFISVTLGIFGQWAGNGIITYYLPNILNSIGVRTVTEQTLISACLNVWNLIWAVAAACSVDKLGRRVLFLCSASIMLVSMIIVTGLSATFARNESPSVGLAVIPFLFTFYLGYDIALTPFMTAYPCEIWQFTLRSHGVTVTWVSTIAAIFFNTFVNPIALDSIQWKYYLVFIVVLVVMFVTVYFFYPETRGYSLEQMAVIFDGDDMAAVAIASEKMGAIVEQHEDNAERDGGEKA</sequence>
<dbReference type="EMBL" id="CDPU01000014">
    <property type="protein sequence ID" value="CEO49468.1"/>
    <property type="molecule type" value="Genomic_DNA"/>
</dbReference>
<protein>
    <recommendedName>
        <fullName evidence="8">Major facilitator superfamily (MFS) profile domain-containing protein</fullName>
    </recommendedName>
</protein>
<feature type="transmembrane region" description="Helical" evidence="7">
    <location>
        <begin position="27"/>
        <end position="48"/>
    </location>
</feature>
<feature type="transmembrane region" description="Helical" evidence="7">
    <location>
        <begin position="123"/>
        <end position="144"/>
    </location>
</feature>
<evidence type="ECO:0000256" key="2">
    <source>
        <dbReference type="ARBA" id="ARBA00010992"/>
    </source>
</evidence>
<feature type="transmembrane region" description="Helical" evidence="7">
    <location>
        <begin position="317"/>
        <end position="338"/>
    </location>
</feature>
<keyword evidence="5 7" id="KW-1133">Transmembrane helix</keyword>
<evidence type="ECO:0000256" key="5">
    <source>
        <dbReference type="ARBA" id="ARBA00022989"/>
    </source>
</evidence>
<evidence type="ECO:0000313" key="9">
    <source>
        <dbReference type="EMBL" id="CEO49468.1"/>
    </source>
</evidence>
<keyword evidence="4 7" id="KW-0812">Transmembrane</keyword>
<evidence type="ECO:0000256" key="7">
    <source>
        <dbReference type="SAM" id="Phobius"/>
    </source>
</evidence>
<proteinExistence type="inferred from homology"/>
<feature type="transmembrane region" description="Helical" evidence="7">
    <location>
        <begin position="156"/>
        <end position="176"/>
    </location>
</feature>
<gene>
    <name evidence="9" type="ORF">BN869_000005525_1</name>
</gene>
<dbReference type="InterPro" id="IPR036259">
    <property type="entry name" value="MFS_trans_sf"/>
</dbReference>
<dbReference type="PROSITE" id="PS00216">
    <property type="entry name" value="SUGAR_TRANSPORT_1"/>
    <property type="match status" value="1"/>
</dbReference>
<accession>A0A0B7JWP0</accession>
<dbReference type="FunFam" id="1.20.1250.20:FF:000134">
    <property type="entry name" value="MFS sugar transporter protein"/>
    <property type="match status" value="1"/>
</dbReference>
<evidence type="ECO:0000259" key="8">
    <source>
        <dbReference type="PROSITE" id="PS50850"/>
    </source>
</evidence>
<dbReference type="Gene3D" id="1.20.1250.20">
    <property type="entry name" value="MFS general substrate transporter like domains"/>
    <property type="match status" value="1"/>
</dbReference>
<feature type="transmembrane region" description="Helical" evidence="7">
    <location>
        <begin position="445"/>
        <end position="464"/>
    </location>
</feature>
<dbReference type="GO" id="GO:0005351">
    <property type="term" value="F:carbohydrate:proton symporter activity"/>
    <property type="evidence" value="ECO:0007669"/>
    <property type="project" value="TreeGrafter"/>
</dbReference>
<evidence type="ECO:0000256" key="3">
    <source>
        <dbReference type="ARBA" id="ARBA00022448"/>
    </source>
</evidence>
<feature type="transmembrane region" description="Helical" evidence="7">
    <location>
        <begin position="415"/>
        <end position="433"/>
    </location>
</feature>
<dbReference type="PANTHER" id="PTHR48022:SF3">
    <property type="entry name" value="HEXOSE TRANSPORTER PROTEIN (AFU_ORTHOLOGUE AFUA_8G04480)-RELATED"/>
    <property type="match status" value="1"/>
</dbReference>